<evidence type="ECO:0000256" key="1">
    <source>
        <dbReference type="SAM" id="MobiDB-lite"/>
    </source>
</evidence>
<reference evidence="3 4" key="1">
    <citation type="submission" date="2017-07" db="EMBL/GenBank/DDBJ databases">
        <title>Amycolatopsis antarcticus sp. nov., isolated from the surface of an Antarcticus brown macroalga.</title>
        <authorList>
            <person name="Wang J."/>
            <person name="Leiva S."/>
            <person name="Huang J."/>
            <person name="Huang Y."/>
        </authorList>
    </citation>
    <scope>NUCLEOTIDE SEQUENCE [LARGE SCALE GENOMIC DNA]</scope>
    <source>
        <strain evidence="3 4">AU-G6</strain>
    </source>
</reference>
<dbReference type="PANTHER" id="PTHR33744:SF1">
    <property type="entry name" value="DNA-BINDING TRANSCRIPTIONAL ACTIVATOR ADER"/>
    <property type="match status" value="1"/>
</dbReference>
<organism evidence="3 4">
    <name type="scientific">Amycolatopsis antarctica</name>
    <dbReference type="NCBI Taxonomy" id="1854586"/>
    <lineage>
        <taxon>Bacteria</taxon>
        <taxon>Bacillati</taxon>
        <taxon>Actinomycetota</taxon>
        <taxon>Actinomycetes</taxon>
        <taxon>Pseudonocardiales</taxon>
        <taxon>Pseudonocardiaceae</taxon>
        <taxon>Amycolatopsis</taxon>
    </lineage>
</organism>
<dbReference type="InParanoid" id="A0A263D0K8"/>
<accession>A0A263D0K8</accession>
<dbReference type="InterPro" id="IPR051448">
    <property type="entry name" value="CdaR-like_regulators"/>
</dbReference>
<evidence type="ECO:0000259" key="2">
    <source>
        <dbReference type="Pfam" id="PF13556"/>
    </source>
</evidence>
<name>A0A263D0K8_9PSEU</name>
<dbReference type="EMBL" id="NKYE01000010">
    <property type="protein sequence ID" value="OZM71984.1"/>
    <property type="molecule type" value="Genomic_DNA"/>
</dbReference>
<proteinExistence type="predicted"/>
<evidence type="ECO:0000313" key="4">
    <source>
        <dbReference type="Proteomes" id="UP000242444"/>
    </source>
</evidence>
<protein>
    <recommendedName>
        <fullName evidence="2">PucR C-terminal helix-turn-helix domain-containing protein</fullName>
    </recommendedName>
</protein>
<dbReference type="AlphaFoldDB" id="A0A263D0K8"/>
<comment type="caution">
    <text evidence="3">The sequence shown here is derived from an EMBL/GenBank/DDBJ whole genome shotgun (WGS) entry which is preliminary data.</text>
</comment>
<feature type="region of interest" description="Disordered" evidence="1">
    <location>
        <begin position="192"/>
        <end position="211"/>
    </location>
</feature>
<dbReference type="Proteomes" id="UP000242444">
    <property type="component" value="Unassembled WGS sequence"/>
</dbReference>
<dbReference type="RefSeq" id="WP_094863940.1">
    <property type="nucleotide sequence ID" value="NZ_NKYE01000010.1"/>
</dbReference>
<dbReference type="InterPro" id="IPR025736">
    <property type="entry name" value="PucR_C-HTH_dom"/>
</dbReference>
<feature type="domain" description="PucR C-terminal helix-turn-helix" evidence="2">
    <location>
        <begin position="324"/>
        <end position="382"/>
    </location>
</feature>
<dbReference type="InterPro" id="IPR042070">
    <property type="entry name" value="PucR_C-HTH_sf"/>
</dbReference>
<gene>
    <name evidence="3" type="ORF">CFN78_17770</name>
</gene>
<dbReference type="PANTHER" id="PTHR33744">
    <property type="entry name" value="CARBOHYDRATE DIACID REGULATOR"/>
    <property type="match status" value="1"/>
</dbReference>
<sequence>MPDIEIAELTRELGHRAPSIAAEAYQLAEARLATLPRMPVSLRRDLAEVVVIGTERHLELAATTEGFDEEDVDYFRDVCRRAAAYGLPVHEFLALCDSCHAFVAATLWDGADPDSFPVVGVVLDRVTENHAQLLTDGARVYLSAVADDGAGVGGALVQAALDGQLTPLLAGGAGISLPSGGFLVAAVPEGNAGADEVRPPRPGRGGTVDDPLWRSGDGELCVLAPRRGQDDTRAEAAAWDRVARLLKRAGAELPAVAVPCASLDEVPAAARTARELSALARTASLPERLYGPDALLVDQCVARSPEVSSGLRTLLGTLREGAGLIDTLRVLYRMDLHRGRTARTLGVHRQTLNYRLRRIAELTGFHPVSARGIALFAAALAADVAAGRDVAA</sequence>
<keyword evidence="4" id="KW-1185">Reference proteome</keyword>
<dbReference type="Gene3D" id="1.10.10.2840">
    <property type="entry name" value="PucR C-terminal helix-turn-helix domain"/>
    <property type="match status" value="1"/>
</dbReference>
<evidence type="ECO:0000313" key="3">
    <source>
        <dbReference type="EMBL" id="OZM71984.1"/>
    </source>
</evidence>
<dbReference type="OrthoDB" id="4571023at2"/>
<dbReference type="Pfam" id="PF13556">
    <property type="entry name" value="HTH_30"/>
    <property type="match status" value="1"/>
</dbReference>